<sequence>MKLFKTLSTLLIILKFINATKEFNNSSSNNSVIFTQNNDDNQKQILSRKKRYLIFPTGSSFSVATCMTIGIYGNPQYSIFSWGVNWGFAYELPTNSSTYRHTSLDSFRILRSTDVQTAPMIKRSHRRDLYNKMETIMDKMGYNGRDCILRALCESSQFFGNKGSNLIAELIRTIFSFPKSKTLPFEHSEIKVYDAAHRIGKMKRETMSCNEIYPSCGFSLIKLALGHYAKPLQSYM</sequence>
<dbReference type="Proteomes" id="UP001107558">
    <property type="component" value="Chromosome 3"/>
</dbReference>
<organism evidence="2 3">
    <name type="scientific">Polypedilum vanderplanki</name>
    <name type="common">Sleeping chironomid midge</name>
    <dbReference type="NCBI Taxonomy" id="319348"/>
    <lineage>
        <taxon>Eukaryota</taxon>
        <taxon>Metazoa</taxon>
        <taxon>Ecdysozoa</taxon>
        <taxon>Arthropoda</taxon>
        <taxon>Hexapoda</taxon>
        <taxon>Insecta</taxon>
        <taxon>Pterygota</taxon>
        <taxon>Neoptera</taxon>
        <taxon>Endopterygota</taxon>
        <taxon>Diptera</taxon>
        <taxon>Nematocera</taxon>
        <taxon>Chironomoidea</taxon>
        <taxon>Chironomidae</taxon>
        <taxon>Chironominae</taxon>
        <taxon>Polypedilum</taxon>
        <taxon>Polypedilum</taxon>
    </lineage>
</organism>
<dbReference type="PANTHER" id="PTHR21398:SF7">
    <property type="entry name" value="LP19941P"/>
    <property type="match status" value="1"/>
</dbReference>
<dbReference type="SMART" id="SM00718">
    <property type="entry name" value="DM4_12"/>
    <property type="match status" value="1"/>
</dbReference>
<evidence type="ECO:0000256" key="1">
    <source>
        <dbReference type="SAM" id="SignalP"/>
    </source>
</evidence>
<keyword evidence="3" id="KW-1185">Reference proteome</keyword>
<protein>
    <submittedName>
        <fullName evidence="2">Uncharacterized protein</fullName>
    </submittedName>
</protein>
<evidence type="ECO:0000313" key="2">
    <source>
        <dbReference type="EMBL" id="KAG5672413.1"/>
    </source>
</evidence>
<gene>
    <name evidence="2" type="ORF">PVAND_002544</name>
</gene>
<reference evidence="2" key="1">
    <citation type="submission" date="2021-03" db="EMBL/GenBank/DDBJ databases">
        <title>Chromosome level genome of the anhydrobiotic midge Polypedilum vanderplanki.</title>
        <authorList>
            <person name="Yoshida Y."/>
            <person name="Kikawada T."/>
            <person name="Gusev O."/>
        </authorList>
    </citation>
    <scope>NUCLEOTIDE SEQUENCE</scope>
    <source>
        <strain evidence="2">NIAS01</strain>
        <tissue evidence="2">Whole body or cell culture</tissue>
    </source>
</reference>
<feature type="signal peptide" evidence="1">
    <location>
        <begin position="1"/>
        <end position="19"/>
    </location>
</feature>
<feature type="chain" id="PRO_5039899398" evidence="1">
    <location>
        <begin position="20"/>
        <end position="236"/>
    </location>
</feature>
<dbReference type="AlphaFoldDB" id="A0A9J6BS11"/>
<dbReference type="OrthoDB" id="8185446at2759"/>
<keyword evidence="1" id="KW-0732">Signal</keyword>
<dbReference type="InterPro" id="IPR006631">
    <property type="entry name" value="DM4_12"/>
</dbReference>
<dbReference type="EMBL" id="JADBJN010000003">
    <property type="protein sequence ID" value="KAG5672413.1"/>
    <property type="molecule type" value="Genomic_DNA"/>
</dbReference>
<comment type="caution">
    <text evidence="2">The sequence shown here is derived from an EMBL/GenBank/DDBJ whole genome shotgun (WGS) entry which is preliminary data.</text>
</comment>
<dbReference type="PANTHER" id="PTHR21398">
    <property type="entry name" value="AGAP007094-PA"/>
    <property type="match status" value="1"/>
</dbReference>
<evidence type="ECO:0000313" key="3">
    <source>
        <dbReference type="Proteomes" id="UP001107558"/>
    </source>
</evidence>
<dbReference type="Pfam" id="PF07841">
    <property type="entry name" value="DM4_12"/>
    <property type="match status" value="1"/>
</dbReference>
<proteinExistence type="predicted"/>
<accession>A0A9J6BS11</accession>
<name>A0A9J6BS11_POLVA</name>